<organism evidence="9 10">
    <name type="scientific">Isoptericola chiayiensis</name>
    <dbReference type="NCBI Taxonomy" id="579446"/>
    <lineage>
        <taxon>Bacteria</taxon>
        <taxon>Bacillati</taxon>
        <taxon>Actinomycetota</taxon>
        <taxon>Actinomycetes</taxon>
        <taxon>Micrococcales</taxon>
        <taxon>Promicromonosporaceae</taxon>
        <taxon>Isoptericola</taxon>
    </lineage>
</organism>
<keyword evidence="5" id="KW-0630">Potassium</keyword>
<sequence length="288" mass="29394">MTGAAALPDGGTDVLDGARLTLWAPPGLPEVRPGDDLGVLVGDLLAADARRTGDPLAEGDVVVVTSKVVSKAEGRVVRAADREQAITDETVRVVATRERPDGQPPLRIVENRLGLVMAAAGVDASNTPDGTVLLLPEDPDASARGLREVLRARFGLDRLGVVVTDTAGRPWRDGVTDIAIGAAGLRVVDDLRGGVDSHGRALSATVTAVADEIAAASELVRGKATGRAVAVVRGLARYVPGAASDDGGAAVGPGARSLVRTGPDDLFREGAAEAYARGFADGRAAPSR</sequence>
<dbReference type="InterPro" id="IPR002847">
    <property type="entry name" value="F420-0_gamma-glut_ligase-dom"/>
</dbReference>
<keyword evidence="1" id="KW-0436">Ligase</keyword>
<feature type="domain" description="Coenzyme F420:L-glutamate ligase-like" evidence="8">
    <location>
        <begin position="28"/>
        <end position="234"/>
    </location>
</feature>
<dbReference type="Gene3D" id="3.90.1660.10">
    <property type="entry name" value="CofE-like domain"/>
    <property type="match status" value="1"/>
</dbReference>
<comment type="caution">
    <text evidence="9">The sequence shown here is derived from an EMBL/GenBank/DDBJ whole genome shotgun (WGS) entry which is preliminary data.</text>
</comment>
<dbReference type="PANTHER" id="PTHR47917">
    <property type="match status" value="1"/>
</dbReference>
<dbReference type="NCBIfam" id="TIGR01916">
    <property type="entry name" value="F420_cofE"/>
    <property type="match status" value="1"/>
</dbReference>
<protein>
    <recommendedName>
        <fullName evidence="8">Coenzyme F420:L-glutamate ligase-like domain-containing protein</fullName>
    </recommendedName>
</protein>
<evidence type="ECO:0000313" key="9">
    <source>
        <dbReference type="EMBL" id="GAA4722187.1"/>
    </source>
</evidence>
<evidence type="ECO:0000256" key="6">
    <source>
        <dbReference type="ARBA" id="ARBA00023134"/>
    </source>
</evidence>
<evidence type="ECO:0000256" key="5">
    <source>
        <dbReference type="ARBA" id="ARBA00022958"/>
    </source>
</evidence>
<evidence type="ECO:0000256" key="7">
    <source>
        <dbReference type="ARBA" id="ARBA00023211"/>
    </source>
</evidence>
<keyword evidence="2" id="KW-0479">Metal-binding</keyword>
<dbReference type="RefSeq" id="WP_172153771.1">
    <property type="nucleotide sequence ID" value="NZ_BAABID010000005.1"/>
</dbReference>
<proteinExistence type="predicted"/>
<keyword evidence="6" id="KW-0342">GTP-binding</keyword>
<evidence type="ECO:0000256" key="2">
    <source>
        <dbReference type="ARBA" id="ARBA00022723"/>
    </source>
</evidence>
<dbReference type="PANTHER" id="PTHR47917:SF1">
    <property type="entry name" value="COENZYME F420:L-GLUTAMATE LIGASE"/>
    <property type="match status" value="1"/>
</dbReference>
<reference evidence="10" key="1">
    <citation type="journal article" date="2019" name="Int. J. Syst. Evol. Microbiol.">
        <title>The Global Catalogue of Microorganisms (GCM) 10K type strain sequencing project: providing services to taxonomists for standard genome sequencing and annotation.</title>
        <authorList>
            <consortium name="The Broad Institute Genomics Platform"/>
            <consortium name="The Broad Institute Genome Sequencing Center for Infectious Disease"/>
            <person name="Wu L."/>
            <person name="Ma J."/>
        </authorList>
    </citation>
    <scope>NUCLEOTIDE SEQUENCE [LARGE SCALE GENOMIC DNA]</scope>
    <source>
        <strain evidence="10">JCM 18063</strain>
    </source>
</reference>
<accession>A0ABP8Y843</accession>
<name>A0ABP8Y843_9MICO</name>
<evidence type="ECO:0000256" key="3">
    <source>
        <dbReference type="ARBA" id="ARBA00022741"/>
    </source>
</evidence>
<evidence type="ECO:0000313" key="10">
    <source>
        <dbReference type="Proteomes" id="UP001500956"/>
    </source>
</evidence>
<dbReference type="Proteomes" id="UP001500956">
    <property type="component" value="Unassembled WGS sequence"/>
</dbReference>
<keyword evidence="4" id="KW-0460">Magnesium</keyword>
<evidence type="ECO:0000256" key="1">
    <source>
        <dbReference type="ARBA" id="ARBA00022598"/>
    </source>
</evidence>
<keyword evidence="3" id="KW-0547">Nucleotide-binding</keyword>
<dbReference type="Pfam" id="PF01996">
    <property type="entry name" value="F420_ligase"/>
    <property type="match status" value="1"/>
</dbReference>
<evidence type="ECO:0000259" key="8">
    <source>
        <dbReference type="Pfam" id="PF01996"/>
    </source>
</evidence>
<evidence type="ECO:0000256" key="4">
    <source>
        <dbReference type="ARBA" id="ARBA00022842"/>
    </source>
</evidence>
<keyword evidence="10" id="KW-1185">Reference proteome</keyword>
<keyword evidence="7" id="KW-0464">Manganese</keyword>
<dbReference type="SUPFAM" id="SSF144010">
    <property type="entry name" value="CofE-like"/>
    <property type="match status" value="1"/>
</dbReference>
<dbReference type="Gene3D" id="3.30.1330.100">
    <property type="entry name" value="CofE-like"/>
    <property type="match status" value="1"/>
</dbReference>
<dbReference type="InterPro" id="IPR008225">
    <property type="entry name" value="F420-0_g-glutamyl_ligase"/>
</dbReference>
<gene>
    <name evidence="9" type="ORF">GCM10023216_09300</name>
</gene>
<dbReference type="EMBL" id="BAABID010000005">
    <property type="protein sequence ID" value="GAA4722187.1"/>
    <property type="molecule type" value="Genomic_DNA"/>
</dbReference>